<evidence type="ECO:0000313" key="2">
    <source>
        <dbReference type="Proteomes" id="UP000006253"/>
    </source>
</evidence>
<sequence length="72" mass="8327">MWELPATESFSKSMVETKSVGTTANLKFYVEILKCGNHCILLETSKKYLSKYWDKLLINDPKICSIVLKFLH</sequence>
<evidence type="ECO:0000313" key="1">
    <source>
        <dbReference type="EMBL" id="EKO13881.1"/>
    </source>
</evidence>
<dbReference type="EMBL" id="AHMY02000067">
    <property type="protein sequence ID" value="EKO13881.1"/>
    <property type="molecule type" value="Genomic_DNA"/>
</dbReference>
<proteinExistence type="predicted"/>
<organism evidence="1 2">
    <name type="scientific">Leptospira kirschneri str. H1</name>
    <dbReference type="NCBI Taxonomy" id="1049966"/>
    <lineage>
        <taxon>Bacteria</taxon>
        <taxon>Pseudomonadati</taxon>
        <taxon>Spirochaetota</taxon>
        <taxon>Spirochaetia</taxon>
        <taxon>Leptospirales</taxon>
        <taxon>Leptospiraceae</taxon>
        <taxon>Leptospira</taxon>
    </lineage>
</organism>
<protein>
    <submittedName>
        <fullName evidence="1">Uncharacterized protein</fullName>
    </submittedName>
</protein>
<dbReference type="Proteomes" id="UP000006253">
    <property type="component" value="Unassembled WGS sequence"/>
</dbReference>
<name>A0A0E2B9T8_9LEPT</name>
<gene>
    <name evidence="1" type="ORF">LEP1GSC081_3013</name>
</gene>
<accession>A0A0E2B9T8</accession>
<comment type="caution">
    <text evidence="1">The sequence shown here is derived from an EMBL/GenBank/DDBJ whole genome shotgun (WGS) entry which is preliminary data.</text>
</comment>
<reference evidence="1 2" key="1">
    <citation type="submission" date="2012-10" db="EMBL/GenBank/DDBJ databases">
        <authorList>
            <person name="Harkins D.M."/>
            <person name="Durkin A.S."/>
            <person name="Brinkac L.M."/>
            <person name="Selengut J.D."/>
            <person name="Sanka R."/>
            <person name="DePew J."/>
            <person name="Purushe J."/>
            <person name="Peacock S.J."/>
            <person name="Thaipadungpanit J."/>
            <person name="Wuthiekanun V.W."/>
            <person name="Day N.P."/>
            <person name="Vinetz J.M."/>
            <person name="Sutton G.G."/>
            <person name="Nelson W.C."/>
            <person name="Fouts D.E."/>
        </authorList>
    </citation>
    <scope>NUCLEOTIDE SEQUENCE [LARGE SCALE GENOMIC DNA]</scope>
    <source>
        <strain evidence="1 2">H1</strain>
    </source>
</reference>
<dbReference type="AlphaFoldDB" id="A0A0E2B9T8"/>